<reference evidence="2" key="1">
    <citation type="submission" date="2020-11" db="EMBL/GenBank/DDBJ databases">
        <title>Sequencing the genomes of 1000 actinobacteria strains.</title>
        <authorList>
            <person name="Klenk H.-P."/>
        </authorList>
    </citation>
    <scope>NUCLEOTIDE SEQUENCE</scope>
    <source>
        <strain evidence="2">DSM 43175</strain>
    </source>
</reference>
<gene>
    <name evidence="2" type="ORF">IW256_001955</name>
</gene>
<dbReference type="Proteomes" id="UP000614047">
    <property type="component" value="Unassembled WGS sequence"/>
</dbReference>
<proteinExistence type="predicted"/>
<feature type="domain" description="DUF6891" evidence="1">
    <location>
        <begin position="10"/>
        <end position="183"/>
    </location>
</feature>
<protein>
    <recommendedName>
        <fullName evidence="1">DUF6891 domain-containing protein</fullName>
    </recommendedName>
</protein>
<comment type="caution">
    <text evidence="2">The sequence shown here is derived from an EMBL/GenBank/DDBJ whole genome shotgun (WGS) entry which is preliminary data.</text>
</comment>
<evidence type="ECO:0000313" key="2">
    <source>
        <dbReference type="EMBL" id="MBG6087842.1"/>
    </source>
</evidence>
<keyword evidence="3" id="KW-1185">Reference proteome</keyword>
<sequence length="310" mass="34146">MVDGSLHSLLREHVGVALARAEDDFETIVADAFEHLDGKADRATVDRVAREGFAAYREEQRGWDGGLLDAERLLAAFRDLDLSGIVARADFTCCHSCGTAEIAGEVPGGAPVTGYVFCHRQDVDAAARGEGLFLSYGTFDEEDDPAEIGRRTVEALRGRGLTVEWDGEVTTRIQLPLVWRRRRYAHLARSPGVPEEVPSDGITVTFCDYTRDRGEDDPVTMSFEAFRGLLYELVPADDNFITCQGRSGDVVQGIWEEGPRFWLETPDPGARCSYGRWTTLDEAAAVVRALARDDRVTLGDLGGLETVTWT</sequence>
<dbReference type="InterPro" id="IPR054186">
    <property type="entry name" value="DUF6891"/>
</dbReference>
<name>A0A931GIB9_9ACTN</name>
<organism evidence="2 3">
    <name type="scientific">Actinomadura viridis</name>
    <dbReference type="NCBI Taxonomy" id="58110"/>
    <lineage>
        <taxon>Bacteria</taxon>
        <taxon>Bacillati</taxon>
        <taxon>Actinomycetota</taxon>
        <taxon>Actinomycetes</taxon>
        <taxon>Streptosporangiales</taxon>
        <taxon>Thermomonosporaceae</taxon>
        <taxon>Actinomadura</taxon>
    </lineage>
</organism>
<dbReference type="AlphaFoldDB" id="A0A931GIB9"/>
<dbReference type="RefSeq" id="WP_197010645.1">
    <property type="nucleotide sequence ID" value="NZ_BAABES010000008.1"/>
</dbReference>
<dbReference type="Pfam" id="PF21831">
    <property type="entry name" value="DUF6891"/>
    <property type="match status" value="1"/>
</dbReference>
<evidence type="ECO:0000259" key="1">
    <source>
        <dbReference type="Pfam" id="PF21831"/>
    </source>
</evidence>
<evidence type="ECO:0000313" key="3">
    <source>
        <dbReference type="Proteomes" id="UP000614047"/>
    </source>
</evidence>
<accession>A0A931GIB9</accession>
<dbReference type="EMBL" id="JADOUA010000001">
    <property type="protein sequence ID" value="MBG6087842.1"/>
    <property type="molecule type" value="Genomic_DNA"/>
</dbReference>